<evidence type="ECO:0000256" key="3">
    <source>
        <dbReference type="ARBA" id="ARBA00022475"/>
    </source>
</evidence>
<dbReference type="Proteomes" id="UP000061660">
    <property type="component" value="Chromosome"/>
</dbReference>
<dbReference type="Gene3D" id="1.10.3720.10">
    <property type="entry name" value="MetI-like"/>
    <property type="match status" value="1"/>
</dbReference>
<dbReference type="InterPro" id="IPR000515">
    <property type="entry name" value="MetI-like"/>
</dbReference>
<keyword evidence="4 7" id="KW-0812">Transmembrane</keyword>
<protein>
    <submittedName>
        <fullName evidence="8">ABC transporter permease</fullName>
    </submittedName>
</protein>
<sequence>MAADAAISKPGKRRKKGFPLAPYLFVLPNFLIFSVFIIIPTIMGFIYSFNEYDGLNPMEFIGFENYVNVFTNEEFWSALGKTALYAVIVVPLIYCLSLAVAVLLVQEIRFKGLFRAVFYWPTMISFIIVGLTWKWIFGDLGVLNYILTLFGADTIPFLSSPFYANLSVIVATVWSRLGFFMVIFVAGLQAIPGDYYEAAHLDGASKLRSFWSITLPLLKPTSLLVIMISLIDAFKSYPLMFALTGGGPGRETTFIVQYIYEVGFMKQELGVASAMSVVLFVIISLFTVLQFRLAKGGAV</sequence>
<dbReference type="CDD" id="cd06261">
    <property type="entry name" value="TM_PBP2"/>
    <property type="match status" value="1"/>
</dbReference>
<dbReference type="SUPFAM" id="SSF161098">
    <property type="entry name" value="MetI-like"/>
    <property type="match status" value="1"/>
</dbReference>
<dbReference type="PANTHER" id="PTHR30193">
    <property type="entry name" value="ABC TRANSPORTER PERMEASE PROTEIN"/>
    <property type="match status" value="1"/>
</dbReference>
<evidence type="ECO:0000313" key="8">
    <source>
        <dbReference type="EMBL" id="ALS25227.1"/>
    </source>
</evidence>
<dbReference type="GO" id="GO:0005886">
    <property type="term" value="C:plasma membrane"/>
    <property type="evidence" value="ECO:0007669"/>
    <property type="project" value="UniProtKB-SubCell"/>
</dbReference>
<evidence type="ECO:0000256" key="6">
    <source>
        <dbReference type="ARBA" id="ARBA00023136"/>
    </source>
</evidence>
<dbReference type="AlphaFoldDB" id="A0A0U2INS9"/>
<keyword evidence="6 7" id="KW-0472">Membrane</keyword>
<evidence type="ECO:0000313" key="9">
    <source>
        <dbReference type="Proteomes" id="UP000061660"/>
    </source>
</evidence>
<feature type="transmembrane region" description="Helical" evidence="7">
    <location>
        <begin position="117"/>
        <end position="136"/>
    </location>
</feature>
<feature type="transmembrane region" description="Helical" evidence="7">
    <location>
        <begin position="269"/>
        <end position="291"/>
    </location>
</feature>
<dbReference type="OrthoDB" id="9809173at2"/>
<feature type="transmembrane region" description="Helical" evidence="7">
    <location>
        <begin position="83"/>
        <end position="105"/>
    </location>
</feature>
<accession>A0A0U2INS9</accession>
<dbReference type="STRING" id="162209.IJ22_49650"/>
<keyword evidence="3" id="KW-1003">Cell membrane</keyword>
<reference evidence="8 9" key="2">
    <citation type="journal article" date="2016" name="Genome Announc.">
        <title>Complete Genome Sequences of Two Interactive Moderate Thermophiles, Paenibacillus napthalenovorans 32O-Y and Paenibacillus sp. 32O-W.</title>
        <authorList>
            <person name="Butler R.R.III."/>
            <person name="Wang J."/>
            <person name="Stark B.C."/>
            <person name="Pombert J.F."/>
        </authorList>
    </citation>
    <scope>NUCLEOTIDE SEQUENCE [LARGE SCALE GENOMIC DNA]</scope>
    <source>
        <strain evidence="8 9">32O-Y</strain>
    </source>
</reference>
<reference evidence="9" key="1">
    <citation type="submission" date="2015-12" db="EMBL/GenBank/DDBJ databases">
        <title>Complete genome sequences of two moderately thermophilic Paenibacillus species.</title>
        <authorList>
            <person name="Butler R.III."/>
            <person name="Wang J."/>
            <person name="Stark B.C."/>
            <person name="Pombert J.-F."/>
        </authorList>
    </citation>
    <scope>NUCLEOTIDE SEQUENCE [LARGE SCALE GENOMIC DNA]</scope>
    <source>
        <strain evidence="9">32O-Y</strain>
    </source>
</reference>
<comment type="subcellular location">
    <subcellularLocation>
        <location evidence="1 7">Cell membrane</location>
        <topology evidence="1 7">Multi-pass membrane protein</topology>
    </subcellularLocation>
</comment>
<dbReference type="KEGG" id="pnp:IJ22_49650"/>
<dbReference type="PANTHER" id="PTHR30193:SF37">
    <property type="entry name" value="INNER MEMBRANE ABC TRANSPORTER PERMEASE PROTEIN YCJO"/>
    <property type="match status" value="1"/>
</dbReference>
<dbReference type="EMBL" id="CP013652">
    <property type="protein sequence ID" value="ALS25227.1"/>
    <property type="molecule type" value="Genomic_DNA"/>
</dbReference>
<evidence type="ECO:0000256" key="4">
    <source>
        <dbReference type="ARBA" id="ARBA00022692"/>
    </source>
</evidence>
<keyword evidence="5 7" id="KW-1133">Transmembrane helix</keyword>
<feature type="transmembrane region" description="Helical" evidence="7">
    <location>
        <begin position="210"/>
        <end position="231"/>
    </location>
</feature>
<dbReference type="Pfam" id="PF00528">
    <property type="entry name" value="BPD_transp_1"/>
    <property type="match status" value="1"/>
</dbReference>
<feature type="transmembrane region" description="Helical" evidence="7">
    <location>
        <begin position="20"/>
        <end position="49"/>
    </location>
</feature>
<feature type="transmembrane region" description="Helical" evidence="7">
    <location>
        <begin position="166"/>
        <end position="190"/>
    </location>
</feature>
<evidence type="ECO:0000256" key="7">
    <source>
        <dbReference type="RuleBase" id="RU363032"/>
    </source>
</evidence>
<keyword evidence="2 7" id="KW-0813">Transport</keyword>
<gene>
    <name evidence="8" type="ORF">IJ22_49650</name>
</gene>
<dbReference type="InterPro" id="IPR051393">
    <property type="entry name" value="ABC_transporter_permease"/>
</dbReference>
<dbReference type="GO" id="GO:0055085">
    <property type="term" value="P:transmembrane transport"/>
    <property type="evidence" value="ECO:0007669"/>
    <property type="project" value="InterPro"/>
</dbReference>
<evidence type="ECO:0000256" key="5">
    <source>
        <dbReference type="ARBA" id="ARBA00022989"/>
    </source>
</evidence>
<organism evidence="8 9">
    <name type="scientific">Paenibacillus naphthalenovorans</name>
    <dbReference type="NCBI Taxonomy" id="162209"/>
    <lineage>
        <taxon>Bacteria</taxon>
        <taxon>Bacillati</taxon>
        <taxon>Bacillota</taxon>
        <taxon>Bacilli</taxon>
        <taxon>Bacillales</taxon>
        <taxon>Paenibacillaceae</taxon>
        <taxon>Paenibacillus</taxon>
    </lineage>
</organism>
<evidence type="ECO:0000256" key="1">
    <source>
        <dbReference type="ARBA" id="ARBA00004651"/>
    </source>
</evidence>
<comment type="similarity">
    <text evidence="7">Belongs to the binding-protein-dependent transport system permease family.</text>
</comment>
<name>A0A0U2INS9_9BACL</name>
<evidence type="ECO:0000256" key="2">
    <source>
        <dbReference type="ARBA" id="ARBA00022448"/>
    </source>
</evidence>
<dbReference type="PROSITE" id="PS50928">
    <property type="entry name" value="ABC_TM1"/>
    <property type="match status" value="1"/>
</dbReference>
<dbReference type="PATRIC" id="fig|162209.4.peg.5247"/>
<dbReference type="RefSeq" id="WP_062410639.1">
    <property type="nucleotide sequence ID" value="NZ_BJCS01000009.1"/>
</dbReference>
<proteinExistence type="inferred from homology"/>
<dbReference type="InterPro" id="IPR035906">
    <property type="entry name" value="MetI-like_sf"/>
</dbReference>
<keyword evidence="9" id="KW-1185">Reference proteome</keyword>